<dbReference type="FunFam" id="1.25.10.10:FF:000020">
    <property type="entry name" value="AP-2 complex subunit alpha"/>
    <property type="match status" value="1"/>
</dbReference>
<evidence type="ECO:0000256" key="5">
    <source>
        <dbReference type="ARBA" id="ARBA00023136"/>
    </source>
</evidence>
<feature type="compositionally biased region" description="Pro residues" evidence="9">
    <location>
        <begin position="739"/>
        <end position="748"/>
    </location>
</feature>
<dbReference type="EMBL" id="JAEPRB010000483">
    <property type="protein sequence ID" value="KAG2215844.1"/>
    <property type="molecule type" value="Genomic_DNA"/>
</dbReference>
<dbReference type="GO" id="GO:0035615">
    <property type="term" value="F:clathrin adaptor activity"/>
    <property type="evidence" value="ECO:0007669"/>
    <property type="project" value="InterPro"/>
</dbReference>
<feature type="region of interest" description="Disordered" evidence="9">
    <location>
        <begin position="668"/>
        <end position="703"/>
    </location>
</feature>
<dbReference type="SMART" id="SM00809">
    <property type="entry name" value="Alpha_adaptinC2"/>
    <property type="match status" value="1"/>
</dbReference>
<dbReference type="PANTHER" id="PTHR22780">
    <property type="entry name" value="ADAPTIN, ALPHA/GAMMA/EPSILON"/>
    <property type="match status" value="1"/>
</dbReference>
<evidence type="ECO:0000256" key="2">
    <source>
        <dbReference type="ARBA" id="ARBA00022448"/>
    </source>
</evidence>
<feature type="binding site" evidence="8">
    <location>
        <position position="37"/>
    </location>
    <ligand>
        <name>a 1,2-diacyl-sn-glycero-3-phospho-(1D-myo-inositol-3,4,5-trisphosphate)</name>
        <dbReference type="ChEBI" id="CHEBI:57836"/>
    </ligand>
</feature>
<dbReference type="GO" id="GO:0030122">
    <property type="term" value="C:AP-2 adaptor complex"/>
    <property type="evidence" value="ECO:0007669"/>
    <property type="project" value="InterPro"/>
</dbReference>
<dbReference type="AlphaFoldDB" id="A0A8H7VIJ7"/>
<dbReference type="OrthoDB" id="28053at2759"/>
<dbReference type="GO" id="GO:0006886">
    <property type="term" value="P:intracellular protein transport"/>
    <property type="evidence" value="ECO:0007669"/>
    <property type="project" value="UniProtKB-UniRule"/>
</dbReference>
<dbReference type="InterPro" id="IPR003164">
    <property type="entry name" value="Clathrin_a-adaptin_app_sub_C"/>
</dbReference>
<dbReference type="Gene3D" id="3.30.310.10">
    <property type="entry name" value="TATA-Binding Protein"/>
    <property type="match status" value="1"/>
</dbReference>
<dbReference type="SUPFAM" id="SSF55711">
    <property type="entry name" value="Subdomain of clathrin and coatomer appendage domain"/>
    <property type="match status" value="1"/>
</dbReference>
<keyword evidence="5 7" id="KW-0472">Membrane</keyword>
<protein>
    <recommendedName>
        <fullName evidence="7">AP-2 complex subunit alpha</fullName>
    </recommendedName>
</protein>
<feature type="binding site" evidence="8">
    <location>
        <begin position="5"/>
        <end position="6"/>
    </location>
    <ligand>
        <name>a 1,2-diacyl-sn-glycero-3-phospho-(1D-myo-inositol-3,4,5-trisphosphate)</name>
        <dbReference type="ChEBI" id="CHEBI:57836"/>
    </ligand>
</feature>
<dbReference type="SUPFAM" id="SSF48371">
    <property type="entry name" value="ARM repeat"/>
    <property type="match status" value="1"/>
</dbReference>
<dbReference type="InterPro" id="IPR017104">
    <property type="entry name" value="AP2_complex_asu"/>
</dbReference>
<keyword evidence="3 7" id="KW-0254">Endocytosis</keyword>
<dbReference type="Gene3D" id="2.60.40.1230">
    <property type="match status" value="1"/>
</dbReference>
<evidence type="ECO:0000256" key="3">
    <source>
        <dbReference type="ARBA" id="ARBA00022583"/>
    </source>
</evidence>
<dbReference type="Gene3D" id="1.25.10.10">
    <property type="entry name" value="Leucine-rich Repeat Variant"/>
    <property type="match status" value="1"/>
</dbReference>
<dbReference type="InterPro" id="IPR012295">
    <property type="entry name" value="TBP_dom_sf"/>
</dbReference>
<keyword evidence="4 7" id="KW-0653">Protein transport</keyword>
<evidence type="ECO:0000259" key="10">
    <source>
        <dbReference type="SMART" id="SM00809"/>
    </source>
</evidence>
<dbReference type="InterPro" id="IPR050840">
    <property type="entry name" value="Adaptor_Complx_Large_Subunit"/>
</dbReference>
<feature type="compositionally biased region" description="Low complexity" evidence="9">
    <location>
        <begin position="721"/>
        <end position="738"/>
    </location>
</feature>
<accession>A0A8H7VIJ7</accession>
<dbReference type="InterPro" id="IPR009028">
    <property type="entry name" value="Coatomer/calthrin_app_sub_C"/>
</dbReference>
<dbReference type="InterPro" id="IPR016024">
    <property type="entry name" value="ARM-type_fold"/>
</dbReference>
<feature type="compositionally biased region" description="Low complexity" evidence="9">
    <location>
        <begin position="682"/>
        <end position="703"/>
    </location>
</feature>
<evidence type="ECO:0000256" key="7">
    <source>
        <dbReference type="PIRNR" id="PIRNR037091"/>
    </source>
</evidence>
<evidence type="ECO:0000256" key="1">
    <source>
        <dbReference type="ARBA" id="ARBA00004277"/>
    </source>
</evidence>
<proteinExistence type="inferred from homology"/>
<evidence type="ECO:0000313" key="11">
    <source>
        <dbReference type="EMBL" id="KAG2215844.1"/>
    </source>
</evidence>
<dbReference type="InterPro" id="IPR011989">
    <property type="entry name" value="ARM-like"/>
</dbReference>
<feature type="binding site" evidence="8">
    <location>
        <position position="75"/>
    </location>
    <ligand>
        <name>a 1,2-diacyl-sn-glycero-3-phospho-(1D-myo-inositol-3,4,5-trisphosphate)</name>
        <dbReference type="ChEBI" id="CHEBI:57836"/>
    </ligand>
</feature>
<comment type="subcellular location">
    <subcellularLocation>
        <location evidence="1">Membrane</location>
        <location evidence="1">Coated pit</location>
        <topology evidence="1">Peripheral membrane protein</topology>
        <orientation evidence="1">Cytoplasmic side</orientation>
    </subcellularLocation>
</comment>
<evidence type="ECO:0000256" key="9">
    <source>
        <dbReference type="SAM" id="MobiDB-lite"/>
    </source>
</evidence>
<evidence type="ECO:0000256" key="8">
    <source>
        <dbReference type="PIRSR" id="PIRSR037091-1"/>
    </source>
</evidence>
<dbReference type="PIRSF" id="PIRSF037091">
    <property type="entry name" value="AP2_complex_alpha"/>
    <property type="match status" value="1"/>
</dbReference>
<dbReference type="Pfam" id="PF02883">
    <property type="entry name" value="Alpha_adaptinC2"/>
    <property type="match status" value="1"/>
</dbReference>
<name>A0A8H7VIJ7_9FUNG</name>
<feature type="compositionally biased region" description="Polar residues" evidence="9">
    <location>
        <begin position="668"/>
        <end position="681"/>
    </location>
</feature>
<feature type="region of interest" description="Disordered" evidence="9">
    <location>
        <begin position="717"/>
        <end position="748"/>
    </location>
</feature>
<comment type="function">
    <text evidence="7">Adaptins are components of the adaptor complexes which link clathrin to receptors in coated vesicles. Clathrin-associated protein complexes are believed to interact with the cytoplasmic tails of membrane proteins, leading to their selection and concentration.</text>
</comment>
<dbReference type="Pfam" id="PF02296">
    <property type="entry name" value="Alpha_adaptin_C"/>
    <property type="match status" value="1"/>
</dbReference>
<feature type="domain" description="Clathrin adaptor alpha/beta/gamma-adaptin appendage Ig-like subdomain" evidence="10">
    <location>
        <begin position="761"/>
        <end position="871"/>
    </location>
</feature>
<dbReference type="Pfam" id="PF01602">
    <property type="entry name" value="Adaptin_N"/>
    <property type="match status" value="1"/>
</dbReference>
<dbReference type="InterPro" id="IPR008152">
    <property type="entry name" value="Clathrin_a/b/g-adaptin_app_Ig"/>
</dbReference>
<dbReference type="InterPro" id="IPR002553">
    <property type="entry name" value="Clathrin/coatomer_adapt-like_N"/>
</dbReference>
<keyword evidence="12" id="KW-1185">Reference proteome</keyword>
<dbReference type="SUPFAM" id="SSF49348">
    <property type="entry name" value="Clathrin adaptor appendage domain"/>
    <property type="match status" value="1"/>
</dbReference>
<reference evidence="11 12" key="1">
    <citation type="submission" date="2020-12" db="EMBL/GenBank/DDBJ databases">
        <title>Metabolic potential, ecology and presence of endohyphal bacteria is reflected in genomic diversity of Mucoromycotina.</title>
        <authorList>
            <person name="Muszewska A."/>
            <person name="Okrasinska A."/>
            <person name="Steczkiewicz K."/>
            <person name="Drgas O."/>
            <person name="Orlowska M."/>
            <person name="Perlinska-Lenart U."/>
            <person name="Aleksandrzak-Piekarczyk T."/>
            <person name="Szatraj K."/>
            <person name="Zielenkiewicz U."/>
            <person name="Pilsyk S."/>
            <person name="Malc E."/>
            <person name="Mieczkowski P."/>
            <person name="Kruszewska J.S."/>
            <person name="Biernat P."/>
            <person name="Pawlowska J."/>
        </authorList>
    </citation>
    <scope>NUCLEOTIDE SEQUENCE [LARGE SCALE GENOMIC DNA]</scope>
    <source>
        <strain evidence="11 12">CBS 142.35</strain>
    </source>
</reference>
<evidence type="ECO:0000256" key="6">
    <source>
        <dbReference type="ARBA" id="ARBA00023176"/>
    </source>
</evidence>
<evidence type="ECO:0000313" key="12">
    <source>
        <dbReference type="Proteomes" id="UP000646827"/>
    </source>
</evidence>
<sequence length="997" mass="112636">MSAMRGLTVFIADIRNCRVRELEEKRINKEMANIRSKFKGKKKKGIHWIYIYIYIYIDNLKNIYIFFLETNLNGYQKKKYVCKLLYMYILGWEIDFGHLEAVNLISSQKYSEKQIGYLAVTLLFHENSDLVRLVVNSTKKDLDDMNEINNCLALHAIANIGGREMAESLAPDVHRLLISPTSKSFVKKKAALTLLRLFRKHPDVMPVTDWADRIISIMDDYDLGVALSVTTLVLAFAQSYPLEYAGCYEKAVNRLKRILVDRDYSLDYIYYKVPTPWLQVKCLRLLQYYPPPEDTKLRSDISELLQIIMANSQDAPKNVQHSNAQNAVLFEAINLAIHLDSNSTICAQAAQLLGRFISSKETNVRYLGLETMAHLAACVDSLEPIKRHQETIMMSLRDKDISVRRRGLDLLYSMCDMSNAKVVVSELLRYLQVADYAMREEMVLKIAILAEKFATAYSWYVDIILQLISTAGEQVGEEVWYRVVQIVTNNEELQEYAAKTVLNYLGSPQYNETMVKVGGYILGEFGHLIANYPGCSPIEQFQAIHAKFNLCSLNTRALLLTSYVKFVNLFPEIKGQVLAVFNQYRYVLDSELQQRACEYLTVSTMPTDDMLQTICEEMPPFPERESTLLLKLNQKIGDTEDKRVWFIGGKEANLERQEGLKRMASLRMNSTESTPSQSSPKQATTPTVSTPTAPVQQQQQPQSQLAVDLLAFDDLTLGNNTTTSTPTTTTTTTTNIPQPVTPSLPPPQNVPLAQGYELGYNRSLYTSEGVLYEDTQIQVSIKSEYHGSHGRLAVYITNKSMASFENVRFHATSSHPETLSIQLTGDSPKQIQSAGGQGCQLLQVECHDTFNDTPSFYMERHGADILHLKLPIVLTKFQEPITTMDGASFFKRWNQIGGAPRENQVIITCQVPIQLDNVRNLLQGFKFGLLIGVDPNPNNFVGAGVIDMGASGGKVGALLRLEPNLEQNMYRLTVRTPSETVSEQLRILLERPLTFGA</sequence>
<keyword evidence="2 7" id="KW-0813">Transport</keyword>
<evidence type="ECO:0000256" key="4">
    <source>
        <dbReference type="ARBA" id="ARBA00022927"/>
    </source>
</evidence>
<organism evidence="11 12">
    <name type="scientific">Circinella minor</name>
    <dbReference type="NCBI Taxonomy" id="1195481"/>
    <lineage>
        <taxon>Eukaryota</taxon>
        <taxon>Fungi</taxon>
        <taxon>Fungi incertae sedis</taxon>
        <taxon>Mucoromycota</taxon>
        <taxon>Mucoromycotina</taxon>
        <taxon>Mucoromycetes</taxon>
        <taxon>Mucorales</taxon>
        <taxon>Lichtheimiaceae</taxon>
        <taxon>Circinella</taxon>
    </lineage>
</organism>
<comment type="caution">
    <text evidence="11">The sequence shown here is derived from an EMBL/GenBank/DDBJ whole genome shotgun (WGS) entry which is preliminary data.</text>
</comment>
<dbReference type="InterPro" id="IPR013041">
    <property type="entry name" value="Clathrin_app_Ig-like_sf"/>
</dbReference>
<gene>
    <name evidence="11" type="ORF">INT45_005512</name>
</gene>
<feature type="binding site" evidence="8">
    <location>
        <begin position="79"/>
        <end position="83"/>
    </location>
    <ligand>
        <name>a 1,2-diacyl-sn-glycero-3-phospho-(1D-myo-inositol-3,4,5-trisphosphate)</name>
        <dbReference type="ChEBI" id="CHEBI:57836"/>
    </ligand>
</feature>
<dbReference type="GO" id="GO:0072583">
    <property type="term" value="P:clathrin-dependent endocytosis"/>
    <property type="evidence" value="ECO:0007669"/>
    <property type="project" value="InterPro"/>
</dbReference>
<keyword evidence="6 7" id="KW-0168">Coated pit</keyword>
<dbReference type="Proteomes" id="UP000646827">
    <property type="component" value="Unassembled WGS sequence"/>
</dbReference>
<comment type="similarity">
    <text evidence="7">Belongs to the adaptor complexes large subunit family.</text>
</comment>